<protein>
    <submittedName>
        <fullName evidence="1">Uncharacterized protein</fullName>
    </submittedName>
</protein>
<organism evidence="1">
    <name type="scientific">Ligilactobacillus agilis</name>
    <dbReference type="NCBI Taxonomy" id="1601"/>
    <lineage>
        <taxon>Bacteria</taxon>
        <taxon>Bacillati</taxon>
        <taxon>Bacillota</taxon>
        <taxon>Bacilli</taxon>
        <taxon>Lactobacillales</taxon>
        <taxon>Lactobacillaceae</taxon>
        <taxon>Ligilactobacillus</taxon>
    </lineage>
</organism>
<dbReference type="AlphaFoldDB" id="A0A6F9XPR9"/>
<dbReference type="RefSeq" id="WP_172585279.1">
    <property type="nucleotide sequence ID" value="NZ_BLAM01000210.1"/>
</dbReference>
<comment type="caution">
    <text evidence="1">The sequence shown here is derived from an EMBL/GenBank/DDBJ whole genome shotgun (WGS) entry which is preliminary data.</text>
</comment>
<dbReference type="Proteomes" id="UP000494265">
    <property type="component" value="Unassembled WGS sequence"/>
</dbReference>
<evidence type="ECO:0000313" key="1">
    <source>
        <dbReference type="EMBL" id="GET07160.1"/>
    </source>
</evidence>
<sequence length="140" mass="16710">MQNQIVFPVQNERYWDEYFQDKANYNYYKSIPADDLDERLTTPKKLAELGTKKYQLIYENGPMPNLVIISTKLKAEYDREPKPYTVQDLIDQSAICSSGFFHLRHKTFTEAEFQHRLKCNKRLNKLFDLLDKEKKTKHAK</sequence>
<name>A0A6F9XPR9_9LACO</name>
<reference evidence="1" key="1">
    <citation type="submission" date="2019-10" db="EMBL/GenBank/DDBJ databases">
        <title>Lactobacillus agilis SY212 Whole Genome Sequencing Project.</title>
        <authorList>
            <person name="Suzuki S."/>
            <person name="Endo A."/>
            <person name="Maeno S."/>
            <person name="Shiwa Y."/>
            <person name="Matsutani M."/>
            <person name="Kajikawa A."/>
        </authorList>
    </citation>
    <scope>NUCLEOTIDE SEQUENCE</scope>
    <source>
        <strain evidence="1">SY212</strain>
    </source>
</reference>
<dbReference type="EMBL" id="BLAM01000210">
    <property type="protein sequence ID" value="GET07160.1"/>
    <property type="molecule type" value="Genomic_DNA"/>
</dbReference>
<gene>
    <name evidence="1" type="ORF">SY212_21900</name>
</gene>
<proteinExistence type="predicted"/>
<accession>A0A6F9XPR9</accession>